<evidence type="ECO:0000256" key="4">
    <source>
        <dbReference type="ARBA" id="ARBA00022679"/>
    </source>
</evidence>
<name>A0ABU4RWU8_9GAMM</name>
<reference evidence="11 12" key="1">
    <citation type="submission" date="2023-11" db="EMBL/GenBank/DDBJ databases">
        <title>Gilvimarinus fulvus sp. nov., isolated from the surface of Kelp.</title>
        <authorList>
            <person name="Sun Y.Y."/>
            <person name="Gong Y."/>
            <person name="Du Z.J."/>
        </authorList>
    </citation>
    <scope>NUCLEOTIDE SEQUENCE [LARGE SCALE GENOMIC DNA]</scope>
    <source>
        <strain evidence="11 12">SDUM040013</strain>
    </source>
</reference>
<comment type="subcellular location">
    <subcellularLocation>
        <location evidence="10">Cytoplasm</location>
    </subcellularLocation>
    <text evidence="10">Associated with the membrane possibly through PlsY.</text>
</comment>
<keyword evidence="6 10" id="KW-0594">Phospholipid biosynthesis</keyword>
<proteinExistence type="inferred from homology"/>
<evidence type="ECO:0000256" key="6">
    <source>
        <dbReference type="ARBA" id="ARBA00023209"/>
    </source>
</evidence>
<dbReference type="SUPFAM" id="SSF53659">
    <property type="entry name" value="Isocitrate/Isopropylmalate dehydrogenase-like"/>
    <property type="match status" value="1"/>
</dbReference>
<gene>
    <name evidence="10 11" type="primary">plsX</name>
    <name evidence="11" type="ORF">SCD92_08315</name>
</gene>
<evidence type="ECO:0000256" key="2">
    <source>
        <dbReference type="ARBA" id="ARBA00022490"/>
    </source>
</evidence>
<evidence type="ECO:0000313" key="11">
    <source>
        <dbReference type="EMBL" id="MDX6849361.1"/>
    </source>
</evidence>
<dbReference type="PANTHER" id="PTHR30100:SF1">
    <property type="entry name" value="PHOSPHATE ACYLTRANSFERASE"/>
    <property type="match status" value="1"/>
</dbReference>
<keyword evidence="11" id="KW-0012">Acyltransferase</keyword>
<dbReference type="Proteomes" id="UP001273505">
    <property type="component" value="Unassembled WGS sequence"/>
</dbReference>
<keyword evidence="7 10" id="KW-1208">Phospholipid metabolism</keyword>
<protein>
    <recommendedName>
        <fullName evidence="8 10">Phosphate acyltransferase</fullName>
        <ecNumber evidence="8 10">2.3.1.274</ecNumber>
    </recommendedName>
    <alternativeName>
        <fullName evidence="10">Acyl-ACP phosphotransacylase</fullName>
    </alternativeName>
    <alternativeName>
        <fullName evidence="10">Acyl-[acyl-carrier-protein]--phosphate acyltransferase</fullName>
    </alternativeName>
    <alternativeName>
        <fullName evidence="10">Phosphate-acyl-ACP acyltransferase</fullName>
    </alternativeName>
</protein>
<evidence type="ECO:0000256" key="7">
    <source>
        <dbReference type="ARBA" id="ARBA00023264"/>
    </source>
</evidence>
<keyword evidence="2 10" id="KW-0963">Cytoplasm</keyword>
<evidence type="ECO:0000256" key="9">
    <source>
        <dbReference type="ARBA" id="ARBA00046608"/>
    </source>
</evidence>
<dbReference type="NCBIfam" id="TIGR00182">
    <property type="entry name" value="plsX"/>
    <property type="match status" value="1"/>
</dbReference>
<sequence length="330" mass="34926">MAESIRLALDAMSGDFGPRITIPAALAFAEAFPNAHLQLYGKADAISEYLPAKPPINVSVVDCEGVIAMDTAPKLALRNGNGSSMAEALKAVAEKRAQACVSAGNSGALMLLAKRHLGMLDGVAWPAFCKSMPVERGATVMLDLGGNIQSSVAQLIQFARMGSVLAMDNSGAQPKVALLNIGTESGKGTALIRECADQLEQLDDINYVGFIEADDIFSGKVAVIVCDGFNGNVALKASEGVARLIARRIEESFSRWPGKLAGLIIWPILRHWRRELNPDAYNGATLVGLNSTVIKSHGAAGVEATCHALKLALDQASYDAPEKIRCALRQ</sequence>
<organism evidence="11 12">
    <name type="scientific">Gilvimarinus gilvus</name>
    <dbReference type="NCBI Taxonomy" id="3058038"/>
    <lineage>
        <taxon>Bacteria</taxon>
        <taxon>Pseudomonadati</taxon>
        <taxon>Pseudomonadota</taxon>
        <taxon>Gammaproteobacteria</taxon>
        <taxon>Cellvibrionales</taxon>
        <taxon>Cellvibrionaceae</taxon>
        <taxon>Gilvimarinus</taxon>
    </lineage>
</organism>
<evidence type="ECO:0000313" key="12">
    <source>
        <dbReference type="Proteomes" id="UP001273505"/>
    </source>
</evidence>
<comment type="function">
    <text evidence="10">Catalyzes the reversible formation of acyl-phosphate (acyl-PO(4)) from acyl-[acyl-carrier-protein] (acyl-ACP). This enzyme utilizes acyl-ACP as fatty acyl donor, but not acyl-CoA.</text>
</comment>
<evidence type="ECO:0000256" key="10">
    <source>
        <dbReference type="HAMAP-Rule" id="MF_00019"/>
    </source>
</evidence>
<dbReference type="RefSeq" id="WP_302721943.1">
    <property type="nucleotide sequence ID" value="NZ_JAULRU010000418.1"/>
</dbReference>
<comment type="similarity">
    <text evidence="10">Belongs to the PlsX family.</text>
</comment>
<dbReference type="InterPro" id="IPR003664">
    <property type="entry name" value="FA_synthesis"/>
</dbReference>
<dbReference type="EMBL" id="JAXAFO010000011">
    <property type="protein sequence ID" value="MDX6849361.1"/>
    <property type="molecule type" value="Genomic_DNA"/>
</dbReference>
<keyword evidence="4 10" id="KW-0808">Transferase</keyword>
<keyword evidence="12" id="KW-1185">Reference proteome</keyword>
<comment type="subunit">
    <text evidence="9 10">Homodimer. Probably interacts with PlsY.</text>
</comment>
<comment type="caution">
    <text evidence="11">The sequence shown here is derived from an EMBL/GenBank/DDBJ whole genome shotgun (WGS) entry which is preliminary data.</text>
</comment>
<keyword evidence="5 10" id="KW-0443">Lipid metabolism</keyword>
<evidence type="ECO:0000256" key="1">
    <source>
        <dbReference type="ARBA" id="ARBA00001232"/>
    </source>
</evidence>
<evidence type="ECO:0000256" key="3">
    <source>
        <dbReference type="ARBA" id="ARBA00022516"/>
    </source>
</evidence>
<comment type="pathway">
    <text evidence="10">Lipid metabolism; phospholipid metabolism.</text>
</comment>
<evidence type="ECO:0000256" key="8">
    <source>
        <dbReference type="ARBA" id="ARBA00024069"/>
    </source>
</evidence>
<dbReference type="Gene3D" id="3.40.718.10">
    <property type="entry name" value="Isopropylmalate Dehydrogenase"/>
    <property type="match status" value="1"/>
</dbReference>
<dbReference type="EC" id="2.3.1.274" evidence="8 10"/>
<dbReference type="InterPro" id="IPR012281">
    <property type="entry name" value="Phospholipid_synth_PlsX-like"/>
</dbReference>
<dbReference type="PANTHER" id="PTHR30100">
    <property type="entry name" value="FATTY ACID/PHOSPHOLIPID SYNTHESIS PROTEIN PLSX"/>
    <property type="match status" value="1"/>
</dbReference>
<dbReference type="GO" id="GO:0043811">
    <property type="term" value="F:phosphate:acyl-[acyl carrier protein] acyltransferase activity"/>
    <property type="evidence" value="ECO:0007669"/>
    <property type="project" value="UniProtKB-EC"/>
</dbReference>
<accession>A0ABU4RWU8</accession>
<dbReference type="Pfam" id="PF02504">
    <property type="entry name" value="FA_synthesis"/>
    <property type="match status" value="1"/>
</dbReference>
<evidence type="ECO:0000256" key="5">
    <source>
        <dbReference type="ARBA" id="ARBA00023098"/>
    </source>
</evidence>
<keyword evidence="3 10" id="KW-0444">Lipid biosynthesis</keyword>
<comment type="catalytic activity">
    <reaction evidence="1 10">
        <text>a fatty acyl-[ACP] + phosphate = an acyl phosphate + holo-[ACP]</text>
        <dbReference type="Rhea" id="RHEA:42292"/>
        <dbReference type="Rhea" id="RHEA-COMP:9685"/>
        <dbReference type="Rhea" id="RHEA-COMP:14125"/>
        <dbReference type="ChEBI" id="CHEBI:43474"/>
        <dbReference type="ChEBI" id="CHEBI:59918"/>
        <dbReference type="ChEBI" id="CHEBI:64479"/>
        <dbReference type="ChEBI" id="CHEBI:138651"/>
        <dbReference type="EC" id="2.3.1.274"/>
    </reaction>
</comment>
<dbReference type="HAMAP" id="MF_00019">
    <property type="entry name" value="PlsX"/>
    <property type="match status" value="1"/>
</dbReference>
<dbReference type="PIRSF" id="PIRSF002465">
    <property type="entry name" value="Phsphlp_syn_PlsX"/>
    <property type="match status" value="1"/>
</dbReference>